<sequence>MFQDAQGCFGMLQDRIILDETPTVLLEGQPHPGGPGAPLPPPQKGDMPSPPADTCDGDVELSAARHQPEGLEELQAHTKFTKKELQSLYRGFKNDCPSGHVDEETFTLIYAQFFPQGDSSAYAHFLFNAFDADGSGALCFEDFVVGLSVLLRGTAQEKLKWAFNLYDINKDGCITKEEMLEIMKSIYDMMGRCTLPAPRDSAPAEHVEQFFQKMDRNGDGVVTYEEFLETCQQDADIMSSMQIFENTI</sequence>
<feature type="compositionally biased region" description="Pro residues" evidence="7">
    <location>
        <begin position="32"/>
        <end position="51"/>
    </location>
</feature>
<keyword evidence="10" id="KW-1185">Reference proteome</keyword>
<name>A0A669QKF6_PHACC</name>
<feature type="domain" description="EF-hand" evidence="8">
    <location>
        <begin position="154"/>
        <end position="189"/>
    </location>
</feature>
<reference evidence="9" key="1">
    <citation type="submission" date="2025-08" db="UniProtKB">
        <authorList>
            <consortium name="Ensembl"/>
        </authorList>
    </citation>
    <scope>IDENTIFICATION</scope>
</reference>
<protein>
    <submittedName>
        <fullName evidence="9">Potassium voltage-gated channel interacting protein 3</fullName>
    </submittedName>
</protein>
<dbReference type="PROSITE" id="PS00018">
    <property type="entry name" value="EF_HAND_1"/>
    <property type="match status" value="3"/>
</dbReference>
<evidence type="ECO:0000256" key="1">
    <source>
        <dbReference type="ARBA" id="ARBA00006049"/>
    </source>
</evidence>
<dbReference type="SMART" id="SM00054">
    <property type="entry name" value="EFh"/>
    <property type="match status" value="3"/>
</dbReference>
<keyword evidence="5" id="KW-0106">Calcium</keyword>
<dbReference type="CDD" id="cd00051">
    <property type="entry name" value="EFh"/>
    <property type="match status" value="2"/>
</dbReference>
<proteinExistence type="inferred from homology"/>
<dbReference type="PANTHER" id="PTHR23055">
    <property type="entry name" value="CALCIUM BINDING PROTEINS"/>
    <property type="match status" value="1"/>
</dbReference>
<evidence type="ECO:0000259" key="8">
    <source>
        <dbReference type="PROSITE" id="PS50222"/>
    </source>
</evidence>
<evidence type="ECO:0000313" key="9">
    <source>
        <dbReference type="Ensembl" id="ENSPCLP00000014596.1"/>
    </source>
</evidence>
<keyword evidence="2" id="KW-0519">Myristate</keyword>
<evidence type="ECO:0000256" key="4">
    <source>
        <dbReference type="ARBA" id="ARBA00022737"/>
    </source>
</evidence>
<keyword evidence="6" id="KW-0449">Lipoprotein</keyword>
<evidence type="ECO:0000256" key="6">
    <source>
        <dbReference type="ARBA" id="ARBA00023288"/>
    </source>
</evidence>
<dbReference type="GO" id="GO:0008076">
    <property type="term" value="C:voltage-gated potassium channel complex"/>
    <property type="evidence" value="ECO:0007669"/>
    <property type="project" value="TreeGrafter"/>
</dbReference>
<dbReference type="GO" id="GO:0001227">
    <property type="term" value="F:DNA-binding transcription repressor activity, RNA polymerase II-specific"/>
    <property type="evidence" value="ECO:0007669"/>
    <property type="project" value="TreeGrafter"/>
</dbReference>
<dbReference type="GO" id="GO:0005634">
    <property type="term" value="C:nucleus"/>
    <property type="evidence" value="ECO:0007669"/>
    <property type="project" value="TreeGrafter"/>
</dbReference>
<dbReference type="Pfam" id="PF13499">
    <property type="entry name" value="EF-hand_7"/>
    <property type="match status" value="1"/>
</dbReference>
<dbReference type="InterPro" id="IPR028846">
    <property type="entry name" value="Recoverin"/>
</dbReference>
<dbReference type="PANTHER" id="PTHR23055:SF165">
    <property type="entry name" value="CALSENILIN"/>
    <property type="match status" value="1"/>
</dbReference>
<dbReference type="GO" id="GO:0015459">
    <property type="term" value="F:potassium channel regulator activity"/>
    <property type="evidence" value="ECO:0007669"/>
    <property type="project" value="TreeGrafter"/>
</dbReference>
<evidence type="ECO:0000256" key="7">
    <source>
        <dbReference type="SAM" id="MobiDB-lite"/>
    </source>
</evidence>
<keyword evidence="3" id="KW-0479">Metal-binding</keyword>
<feature type="region of interest" description="Disordered" evidence="7">
    <location>
        <begin position="25"/>
        <end position="53"/>
    </location>
</feature>
<dbReference type="Gene3D" id="1.10.238.10">
    <property type="entry name" value="EF-hand"/>
    <property type="match status" value="1"/>
</dbReference>
<dbReference type="GO" id="GO:0000978">
    <property type="term" value="F:RNA polymerase II cis-regulatory region sequence-specific DNA binding"/>
    <property type="evidence" value="ECO:0007669"/>
    <property type="project" value="TreeGrafter"/>
</dbReference>
<keyword evidence="4" id="KW-0677">Repeat</keyword>
<dbReference type="GO" id="GO:0005509">
    <property type="term" value="F:calcium ion binding"/>
    <property type="evidence" value="ECO:0007669"/>
    <property type="project" value="InterPro"/>
</dbReference>
<dbReference type="SUPFAM" id="SSF47473">
    <property type="entry name" value="EF-hand"/>
    <property type="match status" value="1"/>
</dbReference>
<dbReference type="FunFam" id="1.10.238.10:FF:000009">
    <property type="entry name" value="Visinin-like protein 1"/>
    <property type="match status" value="1"/>
</dbReference>
<evidence type="ECO:0000256" key="2">
    <source>
        <dbReference type="ARBA" id="ARBA00022707"/>
    </source>
</evidence>
<dbReference type="Proteomes" id="UP000472261">
    <property type="component" value="Unplaced"/>
</dbReference>
<dbReference type="InterPro" id="IPR018247">
    <property type="entry name" value="EF_Hand_1_Ca_BS"/>
</dbReference>
<feature type="domain" description="EF-hand" evidence="8">
    <location>
        <begin position="118"/>
        <end position="153"/>
    </location>
</feature>
<dbReference type="GO" id="GO:1901379">
    <property type="term" value="P:regulation of potassium ion transmembrane transport"/>
    <property type="evidence" value="ECO:0007669"/>
    <property type="project" value="TreeGrafter"/>
</dbReference>
<dbReference type="Ensembl" id="ENSPCLT00000019290.1">
    <property type="protein sequence ID" value="ENSPCLP00000014596.1"/>
    <property type="gene ID" value="ENSPCLG00000011943.1"/>
</dbReference>
<dbReference type="PRINTS" id="PR00450">
    <property type="entry name" value="RECOVERIN"/>
</dbReference>
<dbReference type="InterPro" id="IPR002048">
    <property type="entry name" value="EF_hand_dom"/>
</dbReference>
<dbReference type="Pfam" id="PF13833">
    <property type="entry name" value="EF-hand_8"/>
    <property type="match status" value="1"/>
</dbReference>
<dbReference type="PROSITE" id="PS50222">
    <property type="entry name" value="EF_HAND_2"/>
    <property type="match status" value="3"/>
</dbReference>
<evidence type="ECO:0000256" key="3">
    <source>
        <dbReference type="ARBA" id="ARBA00022723"/>
    </source>
</evidence>
<evidence type="ECO:0000313" key="10">
    <source>
        <dbReference type="Proteomes" id="UP000472261"/>
    </source>
</evidence>
<comment type="similarity">
    <text evidence="1">Belongs to the recoverin family.</text>
</comment>
<feature type="domain" description="EF-hand" evidence="8">
    <location>
        <begin position="202"/>
        <end position="237"/>
    </location>
</feature>
<dbReference type="AlphaFoldDB" id="A0A669QKF6"/>
<reference evidence="9" key="2">
    <citation type="submission" date="2025-09" db="UniProtKB">
        <authorList>
            <consortium name="Ensembl"/>
        </authorList>
    </citation>
    <scope>IDENTIFICATION</scope>
</reference>
<organism evidence="9 10">
    <name type="scientific">Phasianus colchicus</name>
    <name type="common">Common pheasant</name>
    <dbReference type="NCBI Taxonomy" id="9054"/>
    <lineage>
        <taxon>Eukaryota</taxon>
        <taxon>Metazoa</taxon>
        <taxon>Chordata</taxon>
        <taxon>Craniata</taxon>
        <taxon>Vertebrata</taxon>
        <taxon>Euteleostomi</taxon>
        <taxon>Archelosauria</taxon>
        <taxon>Archosauria</taxon>
        <taxon>Dinosauria</taxon>
        <taxon>Saurischia</taxon>
        <taxon>Theropoda</taxon>
        <taxon>Coelurosauria</taxon>
        <taxon>Aves</taxon>
        <taxon>Neognathae</taxon>
        <taxon>Galloanserae</taxon>
        <taxon>Galliformes</taxon>
        <taxon>Phasianidae</taxon>
        <taxon>Phasianinae</taxon>
        <taxon>Phasianus</taxon>
    </lineage>
</organism>
<accession>A0A669QKF6</accession>
<dbReference type="InterPro" id="IPR011992">
    <property type="entry name" value="EF-hand-dom_pair"/>
</dbReference>
<evidence type="ECO:0000256" key="5">
    <source>
        <dbReference type="ARBA" id="ARBA00022837"/>
    </source>
</evidence>